<feature type="coiled-coil region" evidence="1">
    <location>
        <begin position="205"/>
        <end position="239"/>
    </location>
</feature>
<name>A0ABD2PTX5_9PLAT</name>
<gene>
    <name evidence="3" type="primary">PRC1_2</name>
    <name evidence="3" type="ORF">Ciccas_010656</name>
</gene>
<protein>
    <submittedName>
        <fullName evidence="3">Carboxypeptidase C prc1</fullName>
    </submittedName>
</protein>
<sequence>MKWIFSMRDEFSVELEKISNIWDETGVLGWQLDERRSTCKKHLFNLLEEMLSEESNRKQAIVSKVSETAKMINEMRMEVEQEEGDFQLQDSWKPLMKLEKLEAEKKRLDQKSECILKQWNQLLGQKQALVERLCITSIETDQIEKGFKHVPSNAILNQLKSKVQDLLALKRQKEIDSLAVAINQMRERLQLDPINAPTTLDEESLKVLRMENETQMAKVTDLEKNCESKMARLELLSSRLDMTTPFLKPDQWTTRNGQELGAELQKLEALRCAKLPQLIAACREELQTLVSRCHLRAVESIAGARGNNEEEILASLEQAIDKWQRFYTQHQQIFKAFDRLSDAMIKLTETEKQLRDPQILKNRGGILLKVEKELKMLKQREIPRAEKEFLASADSASREFHHLVCFPGNRTLDEVVSEINEKENTSGIPSTPQTSKKRTQQQSLLDSSATKRVRDRHHLESFHF</sequence>
<evidence type="ECO:0000313" key="3">
    <source>
        <dbReference type="EMBL" id="KAL3310774.1"/>
    </source>
</evidence>
<dbReference type="Proteomes" id="UP001626550">
    <property type="component" value="Unassembled WGS sequence"/>
</dbReference>
<dbReference type="Pfam" id="PF03999">
    <property type="entry name" value="MAP65_ASE1"/>
    <property type="match status" value="1"/>
</dbReference>
<feature type="compositionally biased region" description="Polar residues" evidence="2">
    <location>
        <begin position="425"/>
        <end position="450"/>
    </location>
</feature>
<proteinExistence type="predicted"/>
<keyword evidence="4" id="KW-1185">Reference proteome</keyword>
<evidence type="ECO:0000256" key="2">
    <source>
        <dbReference type="SAM" id="MobiDB-lite"/>
    </source>
</evidence>
<reference evidence="3 4" key="1">
    <citation type="submission" date="2024-11" db="EMBL/GenBank/DDBJ databases">
        <title>Adaptive evolution of stress response genes in parasites aligns with host niche diversity.</title>
        <authorList>
            <person name="Hahn C."/>
            <person name="Resl P."/>
        </authorList>
    </citation>
    <scope>NUCLEOTIDE SEQUENCE [LARGE SCALE GENOMIC DNA]</scope>
    <source>
        <strain evidence="3">EGGRZ-B1_66</strain>
        <tissue evidence="3">Body</tissue>
    </source>
</reference>
<dbReference type="GO" id="GO:0004180">
    <property type="term" value="F:carboxypeptidase activity"/>
    <property type="evidence" value="ECO:0007669"/>
    <property type="project" value="UniProtKB-KW"/>
</dbReference>
<keyword evidence="3" id="KW-0645">Protease</keyword>
<organism evidence="3 4">
    <name type="scientific">Cichlidogyrus casuarinus</name>
    <dbReference type="NCBI Taxonomy" id="1844966"/>
    <lineage>
        <taxon>Eukaryota</taxon>
        <taxon>Metazoa</taxon>
        <taxon>Spiralia</taxon>
        <taxon>Lophotrochozoa</taxon>
        <taxon>Platyhelminthes</taxon>
        <taxon>Monogenea</taxon>
        <taxon>Monopisthocotylea</taxon>
        <taxon>Dactylogyridea</taxon>
        <taxon>Ancyrocephalidae</taxon>
        <taxon>Cichlidogyrus</taxon>
    </lineage>
</organism>
<keyword evidence="3" id="KW-0378">Hydrolase</keyword>
<keyword evidence="1" id="KW-0175">Coiled coil</keyword>
<dbReference type="AlphaFoldDB" id="A0ABD2PTX5"/>
<dbReference type="Gene3D" id="1.20.58.1520">
    <property type="match status" value="1"/>
</dbReference>
<evidence type="ECO:0000256" key="1">
    <source>
        <dbReference type="SAM" id="Coils"/>
    </source>
</evidence>
<evidence type="ECO:0000313" key="4">
    <source>
        <dbReference type="Proteomes" id="UP001626550"/>
    </source>
</evidence>
<dbReference type="EMBL" id="JBJKFK010002659">
    <property type="protein sequence ID" value="KAL3310774.1"/>
    <property type="molecule type" value="Genomic_DNA"/>
</dbReference>
<keyword evidence="3" id="KW-0121">Carboxypeptidase</keyword>
<feature type="region of interest" description="Disordered" evidence="2">
    <location>
        <begin position="420"/>
        <end position="464"/>
    </location>
</feature>
<comment type="caution">
    <text evidence="3">The sequence shown here is derived from an EMBL/GenBank/DDBJ whole genome shotgun (WGS) entry which is preliminary data.</text>
</comment>
<accession>A0ABD2PTX5</accession>